<proteinExistence type="predicted"/>
<dbReference type="Pfam" id="PF14230">
    <property type="entry name" value="DUF4333"/>
    <property type="match status" value="1"/>
</dbReference>
<name>I7G695_MYCS2</name>
<dbReference type="PATRIC" id="fig|246196.56.peg.4877"/>
<reference evidence="4 5" key="1">
    <citation type="journal article" date="2007" name="Genome Biol.">
        <title>Interrupted coding sequences in Mycobacterium smegmatis: authentic mutations or sequencing errors?</title>
        <authorList>
            <person name="Deshayes C."/>
            <person name="Perrodou E."/>
            <person name="Gallien S."/>
            <person name="Euphrasie D."/>
            <person name="Schaeffer C."/>
            <person name="Van-Dorsselaer A."/>
            <person name="Poch O."/>
            <person name="Lecompte O."/>
            <person name="Reyrat J.M."/>
        </authorList>
    </citation>
    <scope>NUCLEOTIDE SEQUENCE [LARGE SCALE GENOMIC DNA]</scope>
    <source>
        <strain evidence="5">ATCC 700084 / mc(2)155</strain>
    </source>
</reference>
<keyword evidence="2" id="KW-0472">Membrane</keyword>
<evidence type="ECO:0000259" key="3">
    <source>
        <dbReference type="Pfam" id="PF14230"/>
    </source>
</evidence>
<dbReference type="KEGG" id="msg:MSMEI_4768"/>
<evidence type="ECO:0000256" key="2">
    <source>
        <dbReference type="SAM" id="Phobius"/>
    </source>
</evidence>
<feature type="transmembrane region" description="Helical" evidence="2">
    <location>
        <begin position="115"/>
        <end position="137"/>
    </location>
</feature>
<sequence length="220" mass="22787">MTMRSATNGSRERPGEVMSGPERPWWVRPGGAPPPPGAPRPAAPGPRPGPPPGPPPGPLRPPAAPPRHSAPPPRATRPAPRPNPYAPLPRPRAQGGPSAPSSAPPRRRHKAPARWQVVAMAAAAVVVIAAVAVGLWMRGEAGGPRLDVRQAEAGVAEILSDPVYGYGANDVAAVACNNGKNPRVEVGSTFMCAVDINGTVRQVVVEFTDDDGTYAVDGPR</sequence>
<feature type="domain" description="DUF4333" evidence="3">
    <location>
        <begin position="131"/>
        <end position="212"/>
    </location>
</feature>
<evidence type="ECO:0000313" key="4">
    <source>
        <dbReference type="EMBL" id="AFP41217.1"/>
    </source>
</evidence>
<feature type="compositionally biased region" description="Low complexity" evidence="1">
    <location>
        <begin position="91"/>
        <end position="101"/>
    </location>
</feature>
<keyword evidence="2" id="KW-0812">Transmembrane</keyword>
<feature type="compositionally biased region" description="Pro residues" evidence="1">
    <location>
        <begin position="31"/>
        <end position="90"/>
    </location>
</feature>
<dbReference type="EMBL" id="CP001663">
    <property type="protein sequence ID" value="AFP41217.1"/>
    <property type="molecule type" value="Genomic_DNA"/>
</dbReference>
<gene>
    <name evidence="4" type="ordered locus">MSMEI_4768</name>
</gene>
<accession>I7G695</accession>
<organism evidence="4 5">
    <name type="scientific">Mycolicibacterium smegmatis (strain ATCC 700084 / mc(2)155)</name>
    <name type="common">Mycobacterium smegmatis</name>
    <dbReference type="NCBI Taxonomy" id="246196"/>
    <lineage>
        <taxon>Bacteria</taxon>
        <taxon>Bacillati</taxon>
        <taxon>Actinomycetota</taxon>
        <taxon>Actinomycetes</taxon>
        <taxon>Mycobacteriales</taxon>
        <taxon>Mycobacteriaceae</taxon>
        <taxon>Mycolicibacterium</taxon>
    </lineage>
</organism>
<protein>
    <recommendedName>
        <fullName evidence="3">DUF4333 domain-containing protein</fullName>
    </recommendedName>
</protein>
<keyword evidence="2" id="KW-1133">Transmembrane helix</keyword>
<dbReference type="InterPro" id="IPR025637">
    <property type="entry name" value="DUF4333"/>
</dbReference>
<evidence type="ECO:0000313" key="5">
    <source>
        <dbReference type="Proteomes" id="UP000006158"/>
    </source>
</evidence>
<evidence type="ECO:0000256" key="1">
    <source>
        <dbReference type="SAM" id="MobiDB-lite"/>
    </source>
</evidence>
<dbReference type="Proteomes" id="UP000006158">
    <property type="component" value="Chromosome"/>
</dbReference>
<reference evidence="4 5" key="2">
    <citation type="journal article" date="2009" name="Genome Res.">
        <title>Ortho-proteogenomics: multiple proteomes investigation through orthology and a new MS-based protocol.</title>
        <authorList>
            <person name="Gallien S."/>
            <person name="Perrodou E."/>
            <person name="Carapito C."/>
            <person name="Deshayes C."/>
            <person name="Reyrat J.M."/>
            <person name="Van Dorsselaer A."/>
            <person name="Poch O."/>
            <person name="Schaeffer C."/>
            <person name="Lecompte O."/>
        </authorList>
    </citation>
    <scope>NUCLEOTIDE SEQUENCE [LARGE SCALE GENOMIC DNA]</scope>
    <source>
        <strain evidence="5">ATCC 700084 / mc(2)155</strain>
    </source>
</reference>
<dbReference type="AlphaFoldDB" id="I7G695"/>
<feature type="region of interest" description="Disordered" evidence="1">
    <location>
        <begin position="1"/>
        <end position="111"/>
    </location>
</feature>